<keyword evidence="5" id="KW-1185">Reference proteome</keyword>
<dbReference type="EMBL" id="KB445809">
    <property type="protein sequence ID" value="EMD32682.1"/>
    <property type="molecule type" value="Genomic_DNA"/>
</dbReference>
<feature type="transmembrane region" description="Helical" evidence="2">
    <location>
        <begin position="6"/>
        <end position="26"/>
    </location>
</feature>
<keyword evidence="2" id="KW-0812">Transmembrane</keyword>
<gene>
    <name evidence="4" type="ORF">CERSUDRAFT_87723</name>
</gene>
<feature type="transmembrane region" description="Helical" evidence="2">
    <location>
        <begin position="80"/>
        <end position="101"/>
    </location>
</feature>
<feature type="region of interest" description="Disordered" evidence="1">
    <location>
        <begin position="291"/>
        <end position="313"/>
    </location>
</feature>
<keyword evidence="2" id="KW-0472">Membrane</keyword>
<feature type="transmembrane region" description="Helical" evidence="2">
    <location>
        <begin position="108"/>
        <end position="129"/>
    </location>
</feature>
<feature type="transmembrane region" description="Helical" evidence="2">
    <location>
        <begin position="38"/>
        <end position="60"/>
    </location>
</feature>
<feature type="domain" description="DUF6534" evidence="3">
    <location>
        <begin position="160"/>
        <end position="241"/>
    </location>
</feature>
<proteinExistence type="predicted"/>
<evidence type="ECO:0000256" key="2">
    <source>
        <dbReference type="SAM" id="Phobius"/>
    </source>
</evidence>
<feature type="transmembrane region" description="Helical" evidence="2">
    <location>
        <begin position="187"/>
        <end position="210"/>
    </location>
</feature>
<feature type="compositionally biased region" description="Polar residues" evidence="1">
    <location>
        <begin position="291"/>
        <end position="304"/>
    </location>
</feature>
<dbReference type="AlphaFoldDB" id="M2R365"/>
<sequence>MGVMLIGILVSAALWGIICAQVYHYYTHYNDTRPLRIIVLVSFLLDTAHQILISHGLYTYLITWYNDPLNLLRIVWSLKVQVLVTAFNVIVVEGFFIWRVWLLGHQSVLRVLPLVLLSLASFSTEILYYSKIKDHALITYVHEIINYAYILGAVGVAAIVAITIPTIQLLHSSKSTFTATNNVIHRLVVFMVATGVGTSVCAILSLVTVITSPNVLVFAVFYILLSRLATSSLLNTLNMRDGIRAALPNTVLSGSLHFASAIGEQVTNSRLTAIRNSASVAPGVSVPCDTTDQYTTMSTESPSLGATEKGSMV</sequence>
<accession>M2R365</accession>
<dbReference type="PANTHER" id="PTHR40465:SF1">
    <property type="entry name" value="DUF6534 DOMAIN-CONTAINING PROTEIN"/>
    <property type="match status" value="1"/>
</dbReference>
<evidence type="ECO:0000313" key="4">
    <source>
        <dbReference type="EMBL" id="EMD32682.1"/>
    </source>
</evidence>
<keyword evidence="2" id="KW-1133">Transmembrane helix</keyword>
<dbReference type="STRING" id="914234.M2R365"/>
<evidence type="ECO:0000256" key="1">
    <source>
        <dbReference type="SAM" id="MobiDB-lite"/>
    </source>
</evidence>
<name>M2R365_CERS8</name>
<evidence type="ECO:0000259" key="3">
    <source>
        <dbReference type="Pfam" id="PF20152"/>
    </source>
</evidence>
<organism evidence="4 5">
    <name type="scientific">Ceriporiopsis subvermispora (strain B)</name>
    <name type="common">White-rot fungus</name>
    <name type="synonym">Gelatoporia subvermispora</name>
    <dbReference type="NCBI Taxonomy" id="914234"/>
    <lineage>
        <taxon>Eukaryota</taxon>
        <taxon>Fungi</taxon>
        <taxon>Dikarya</taxon>
        <taxon>Basidiomycota</taxon>
        <taxon>Agaricomycotina</taxon>
        <taxon>Agaricomycetes</taxon>
        <taxon>Polyporales</taxon>
        <taxon>Gelatoporiaceae</taxon>
        <taxon>Gelatoporia</taxon>
    </lineage>
</organism>
<evidence type="ECO:0000313" key="5">
    <source>
        <dbReference type="Proteomes" id="UP000016930"/>
    </source>
</evidence>
<reference evidence="4 5" key="1">
    <citation type="journal article" date="2012" name="Proc. Natl. Acad. Sci. U.S.A.">
        <title>Comparative genomics of Ceriporiopsis subvermispora and Phanerochaete chrysosporium provide insight into selective ligninolysis.</title>
        <authorList>
            <person name="Fernandez-Fueyo E."/>
            <person name="Ruiz-Duenas F.J."/>
            <person name="Ferreira P."/>
            <person name="Floudas D."/>
            <person name="Hibbett D.S."/>
            <person name="Canessa P."/>
            <person name="Larrondo L.F."/>
            <person name="James T.Y."/>
            <person name="Seelenfreund D."/>
            <person name="Lobos S."/>
            <person name="Polanco R."/>
            <person name="Tello M."/>
            <person name="Honda Y."/>
            <person name="Watanabe T."/>
            <person name="Watanabe T."/>
            <person name="Ryu J.S."/>
            <person name="Kubicek C.P."/>
            <person name="Schmoll M."/>
            <person name="Gaskell J."/>
            <person name="Hammel K.E."/>
            <person name="St John F.J."/>
            <person name="Vanden Wymelenberg A."/>
            <person name="Sabat G."/>
            <person name="Splinter BonDurant S."/>
            <person name="Syed K."/>
            <person name="Yadav J.S."/>
            <person name="Doddapaneni H."/>
            <person name="Subramanian V."/>
            <person name="Lavin J.L."/>
            <person name="Oguiza J.A."/>
            <person name="Perez G."/>
            <person name="Pisabarro A.G."/>
            <person name="Ramirez L."/>
            <person name="Santoyo F."/>
            <person name="Master E."/>
            <person name="Coutinho P.M."/>
            <person name="Henrissat B."/>
            <person name="Lombard V."/>
            <person name="Magnuson J.K."/>
            <person name="Kuees U."/>
            <person name="Hori C."/>
            <person name="Igarashi K."/>
            <person name="Samejima M."/>
            <person name="Held B.W."/>
            <person name="Barry K.W."/>
            <person name="LaButti K.M."/>
            <person name="Lapidus A."/>
            <person name="Lindquist E.A."/>
            <person name="Lucas S.M."/>
            <person name="Riley R."/>
            <person name="Salamov A.A."/>
            <person name="Hoffmeister D."/>
            <person name="Schwenk D."/>
            <person name="Hadar Y."/>
            <person name="Yarden O."/>
            <person name="de Vries R.P."/>
            <person name="Wiebenga A."/>
            <person name="Stenlid J."/>
            <person name="Eastwood D."/>
            <person name="Grigoriev I.V."/>
            <person name="Berka R.M."/>
            <person name="Blanchette R.A."/>
            <person name="Kersten P."/>
            <person name="Martinez A.T."/>
            <person name="Vicuna R."/>
            <person name="Cullen D."/>
        </authorList>
    </citation>
    <scope>NUCLEOTIDE SEQUENCE [LARGE SCALE GENOMIC DNA]</scope>
    <source>
        <strain evidence="4 5">B</strain>
    </source>
</reference>
<dbReference type="Proteomes" id="UP000016930">
    <property type="component" value="Unassembled WGS sequence"/>
</dbReference>
<feature type="transmembrane region" description="Helical" evidence="2">
    <location>
        <begin position="144"/>
        <end position="167"/>
    </location>
</feature>
<feature type="transmembrane region" description="Helical" evidence="2">
    <location>
        <begin position="216"/>
        <end position="234"/>
    </location>
</feature>
<protein>
    <recommendedName>
        <fullName evidence="3">DUF6534 domain-containing protein</fullName>
    </recommendedName>
</protein>
<dbReference type="InterPro" id="IPR045339">
    <property type="entry name" value="DUF6534"/>
</dbReference>
<dbReference type="OrthoDB" id="2749860at2759"/>
<dbReference type="HOGENOM" id="CLU_046025_5_0_1"/>
<dbReference type="Pfam" id="PF20152">
    <property type="entry name" value="DUF6534"/>
    <property type="match status" value="1"/>
</dbReference>
<dbReference type="PANTHER" id="PTHR40465">
    <property type="entry name" value="CHROMOSOME 1, WHOLE GENOME SHOTGUN SEQUENCE"/>
    <property type="match status" value="1"/>
</dbReference>